<dbReference type="Pfam" id="PF22541">
    <property type="entry name" value="DUF7005"/>
    <property type="match status" value="1"/>
</dbReference>
<gene>
    <name evidence="1" type="ORF">HW561_21460</name>
</gene>
<accession>A0ABX2PVY8</accession>
<name>A0ABX2PVY8_9RHOB</name>
<dbReference type="InterPro" id="IPR054274">
    <property type="entry name" value="DUF7005"/>
</dbReference>
<protein>
    <submittedName>
        <fullName evidence="1">Uncharacterized protein</fullName>
    </submittedName>
</protein>
<organism evidence="1 2">
    <name type="scientific">Ruegeria haliotis</name>
    <dbReference type="NCBI Taxonomy" id="2747601"/>
    <lineage>
        <taxon>Bacteria</taxon>
        <taxon>Pseudomonadati</taxon>
        <taxon>Pseudomonadota</taxon>
        <taxon>Alphaproteobacteria</taxon>
        <taxon>Rhodobacterales</taxon>
        <taxon>Roseobacteraceae</taxon>
        <taxon>Ruegeria</taxon>
    </lineage>
</organism>
<evidence type="ECO:0000313" key="1">
    <source>
        <dbReference type="EMBL" id="NVO58358.1"/>
    </source>
</evidence>
<comment type="caution">
    <text evidence="1">The sequence shown here is derived from an EMBL/GenBank/DDBJ whole genome shotgun (WGS) entry which is preliminary data.</text>
</comment>
<dbReference type="RefSeq" id="WP_176867400.1">
    <property type="nucleotide sequence ID" value="NZ_JABXWT010000023.1"/>
</dbReference>
<proteinExistence type="predicted"/>
<dbReference type="EMBL" id="JABXWT010000023">
    <property type="protein sequence ID" value="NVO58358.1"/>
    <property type="molecule type" value="Genomic_DNA"/>
</dbReference>
<keyword evidence="2" id="KW-1185">Reference proteome</keyword>
<sequence>MLVQAPNALRVAGVTGADAESLLATLSPPFEGPDTAPEFPLSDESFVETWDKYVSSPDIWLTLSTALPQLRFEISDMQGQNPAYLAATKRGDLSLAPNPADGLQLEAPEALSVTLHQTPAGRIPVLEPATRSDFEALLRAFLYRCEPVAVPRSMGAAMVSGFNNWDRIARLKAGWLASGNSEFDWTAHFKAEIVPNKSLYQDRFIILSRGTYSNVTADDLPGGQEKVLELSRVIRLEHECAHYFTRRVCGQMRNDLYDELMADYAGLVAATGQFDAELFLMMIGLTPDRALQPQARARIYLDQNLTPAAERGMLRLLAHAASVLDRLHRDHIVPRLGTSSDIGQVLLALSALCFEDFAAGDIEHRFIQSLDWARAT</sequence>
<reference evidence="1 2" key="1">
    <citation type="submission" date="2020-06" db="EMBL/GenBank/DDBJ databases">
        <authorList>
            <person name="Cao W.R."/>
        </authorList>
    </citation>
    <scope>NUCLEOTIDE SEQUENCE [LARGE SCALE GENOMIC DNA]</scope>
    <source>
        <strain evidence="1 2">B1Z28</strain>
    </source>
</reference>
<evidence type="ECO:0000313" key="2">
    <source>
        <dbReference type="Proteomes" id="UP000630805"/>
    </source>
</evidence>
<dbReference type="Proteomes" id="UP000630805">
    <property type="component" value="Unassembled WGS sequence"/>
</dbReference>